<dbReference type="NCBIfam" id="TIGR00879">
    <property type="entry name" value="SP"/>
    <property type="match status" value="1"/>
</dbReference>
<evidence type="ECO:0000256" key="6">
    <source>
        <dbReference type="ARBA" id="ARBA00023136"/>
    </source>
</evidence>
<evidence type="ECO:0000256" key="1">
    <source>
        <dbReference type="ARBA" id="ARBA00004141"/>
    </source>
</evidence>
<comment type="caution">
    <text evidence="9">The sequence shown here is derived from an EMBL/GenBank/DDBJ whole genome shotgun (WGS) entry which is preliminary data.</text>
</comment>
<keyword evidence="5 7" id="KW-1133">Transmembrane helix</keyword>
<dbReference type="InterPro" id="IPR005829">
    <property type="entry name" value="Sugar_transporter_CS"/>
</dbReference>
<dbReference type="EMBL" id="NEXV01000592">
    <property type="protein sequence ID" value="PIG80895.1"/>
    <property type="molecule type" value="Genomic_DNA"/>
</dbReference>
<dbReference type="InterPro" id="IPR036259">
    <property type="entry name" value="MFS_trans_sf"/>
</dbReference>
<dbReference type="GO" id="GO:0016020">
    <property type="term" value="C:membrane"/>
    <property type="evidence" value="ECO:0007669"/>
    <property type="project" value="UniProtKB-SubCell"/>
</dbReference>
<sequence>MDLLERCVYNPPAPPKRTREKPMKVLALGMSRSGTESLARTLRILGYDHVFHGFEMWESTPMLWRSWTMLGRRKWGNAGTADGKSDITREDFDNLFGHCEAITDQPGTLFAPELISAYPEAKVILNRRDVDTWYPSLCTVLRPITTGVFYNVLPWFNADLYWEAQYVRCCLKPFFHGSWERHGKWVYEQHSATIRGSVPSDRFLEWTVEDGWEPLCRFLEKDIPAEEFPNGNTVDNTLGAFNNNVDKCVASAVRNLTISVKLGFKDNMRLWKHDFRGRTLIMAITMASCQAFLLLGFDQGVMSGLVGADNRFGRDFNNPDSNMQGNITALYDIGCVIGSIVSYFIGERMGRRTMLMLGGFIMVIGTIILATSNTVAQLIVGRIVTGVGNGMNSSTAPVYQSECSPAAYRGTLLTLQGTVTILGVVIAYWMDYGTSFYESSFQWRFPLSFQAVFAVLLILQVIGLPETPRWLVQHDRHEEARAVVAAIEDRPLDDALVSKTILDIQVGLEEEQRGGPFRFMELLTWGEVQNLRRMLITISIELGQQFTGSNMINYYGPVMFQETMGMDRNMAMILGGCIQCTYLVGSAIPIFLMDRFGRRTLLIICSTGLCLCFVMVSILLSLNRMDCAYGATAFIFIFQIFYGVGWLPVPWFYPSEINTTRVRTRMSAIASGWNWMAVFAVVKITPIAFDNIKWKTFVIFAVLNAAFIPMVYFFYPETKGLELEDIPLLFTKGGITGGVYSSKGGRTVMPGQHAQETRVNEKVEGVVQQVEDVS</sequence>
<feature type="transmembrane region" description="Helical" evidence="7">
    <location>
        <begin position="668"/>
        <end position="688"/>
    </location>
</feature>
<keyword evidence="3" id="KW-0813">Transport</keyword>
<evidence type="ECO:0000256" key="3">
    <source>
        <dbReference type="ARBA" id="ARBA00022448"/>
    </source>
</evidence>
<dbReference type="PANTHER" id="PTHR48022:SF28">
    <property type="entry name" value="MAJOR FACILITATOR SUPERFAMILY (MFS) PROFILE DOMAIN-CONTAINING PROTEIN-RELATED"/>
    <property type="match status" value="1"/>
</dbReference>
<dbReference type="SUPFAM" id="SSF103473">
    <property type="entry name" value="MFS general substrate transporter"/>
    <property type="match status" value="1"/>
</dbReference>
<feature type="transmembrane region" description="Helical" evidence="7">
    <location>
        <begin position="570"/>
        <end position="593"/>
    </location>
</feature>
<feature type="transmembrane region" description="Helical" evidence="7">
    <location>
        <begin position="279"/>
        <end position="297"/>
    </location>
</feature>
<dbReference type="AlphaFoldDB" id="A0A2G7FKT7"/>
<dbReference type="InterPro" id="IPR050360">
    <property type="entry name" value="MFS_Sugar_Transporters"/>
</dbReference>
<evidence type="ECO:0000256" key="2">
    <source>
        <dbReference type="ARBA" id="ARBA00010992"/>
    </source>
</evidence>
<dbReference type="Gene3D" id="1.20.1250.20">
    <property type="entry name" value="MFS general substrate transporter like domains"/>
    <property type="match status" value="1"/>
</dbReference>
<dbReference type="InterPro" id="IPR020846">
    <property type="entry name" value="MFS_dom"/>
</dbReference>
<dbReference type="Pfam" id="PF17784">
    <property type="entry name" value="Sulfotransfer_4"/>
    <property type="match status" value="1"/>
</dbReference>
<feature type="transmembrane region" description="Helical" evidence="7">
    <location>
        <begin position="600"/>
        <end position="622"/>
    </location>
</feature>
<feature type="transmembrane region" description="Helical" evidence="7">
    <location>
        <begin position="441"/>
        <end position="462"/>
    </location>
</feature>
<evidence type="ECO:0000313" key="10">
    <source>
        <dbReference type="Proteomes" id="UP000231358"/>
    </source>
</evidence>
<proteinExistence type="inferred from homology"/>
<evidence type="ECO:0000256" key="4">
    <source>
        <dbReference type="ARBA" id="ARBA00022692"/>
    </source>
</evidence>
<keyword evidence="9" id="KW-0762">Sugar transport</keyword>
<feature type="transmembrane region" description="Helical" evidence="7">
    <location>
        <begin position="628"/>
        <end position="647"/>
    </location>
</feature>
<feature type="transmembrane region" description="Helical" evidence="7">
    <location>
        <begin position="694"/>
        <end position="715"/>
    </location>
</feature>
<dbReference type="InterPro" id="IPR027417">
    <property type="entry name" value="P-loop_NTPase"/>
</dbReference>
<dbReference type="Pfam" id="PF00083">
    <property type="entry name" value="Sugar_tr"/>
    <property type="match status" value="1"/>
</dbReference>
<dbReference type="SUPFAM" id="SSF52540">
    <property type="entry name" value="P-loop containing nucleoside triphosphate hydrolases"/>
    <property type="match status" value="1"/>
</dbReference>
<dbReference type="Gene3D" id="3.40.50.300">
    <property type="entry name" value="P-loop containing nucleotide triphosphate hydrolases"/>
    <property type="match status" value="1"/>
</dbReference>
<evidence type="ECO:0000256" key="5">
    <source>
        <dbReference type="ARBA" id="ARBA00022989"/>
    </source>
</evidence>
<comment type="subcellular location">
    <subcellularLocation>
        <location evidence="1">Membrane</location>
        <topology evidence="1">Multi-pass membrane protein</topology>
    </subcellularLocation>
</comment>
<comment type="similarity">
    <text evidence="2">Belongs to the major facilitator superfamily. Sugar transporter (TC 2.A.1.1) family.</text>
</comment>
<evidence type="ECO:0000256" key="7">
    <source>
        <dbReference type="SAM" id="Phobius"/>
    </source>
</evidence>
<feature type="domain" description="Major facilitator superfamily (MFS) profile" evidence="8">
    <location>
        <begin position="284"/>
        <end position="719"/>
    </location>
</feature>
<dbReference type="PRINTS" id="PR00171">
    <property type="entry name" value="SUGRTRNSPORT"/>
</dbReference>
<protein>
    <submittedName>
        <fullName evidence="9">Sugar transporter</fullName>
    </submittedName>
</protein>
<feature type="transmembrane region" description="Helical" evidence="7">
    <location>
        <begin position="357"/>
        <end position="380"/>
    </location>
</feature>
<dbReference type="InterPro" id="IPR005828">
    <property type="entry name" value="MFS_sugar_transport-like"/>
</dbReference>
<name>A0A2G7FKT7_9EURO</name>
<feature type="transmembrane region" description="Helical" evidence="7">
    <location>
        <begin position="406"/>
        <end position="429"/>
    </location>
</feature>
<dbReference type="GO" id="GO:0005351">
    <property type="term" value="F:carbohydrate:proton symporter activity"/>
    <property type="evidence" value="ECO:0007669"/>
    <property type="project" value="TreeGrafter"/>
</dbReference>
<dbReference type="PANTHER" id="PTHR48022">
    <property type="entry name" value="PLASTIDIC GLUCOSE TRANSPORTER 4"/>
    <property type="match status" value="1"/>
</dbReference>
<organism evidence="9 10">
    <name type="scientific">Aspergillus arachidicola</name>
    <dbReference type="NCBI Taxonomy" id="656916"/>
    <lineage>
        <taxon>Eukaryota</taxon>
        <taxon>Fungi</taxon>
        <taxon>Dikarya</taxon>
        <taxon>Ascomycota</taxon>
        <taxon>Pezizomycotina</taxon>
        <taxon>Eurotiomycetes</taxon>
        <taxon>Eurotiomycetidae</taxon>
        <taxon>Eurotiales</taxon>
        <taxon>Aspergillaceae</taxon>
        <taxon>Aspergillus</taxon>
        <taxon>Aspergillus subgen. Circumdati</taxon>
    </lineage>
</organism>
<gene>
    <name evidence="9" type="ORF">AARAC_002634</name>
</gene>
<reference evidence="9 10" key="1">
    <citation type="submission" date="2017-05" db="EMBL/GenBank/DDBJ databases">
        <title>Genome sequence for an aflatoxigenic pathogen of Argentinian peanut, Aspergillus arachidicola.</title>
        <authorList>
            <person name="Moore G."/>
            <person name="Beltz S.B."/>
            <person name="Mack B.M."/>
        </authorList>
    </citation>
    <scope>NUCLEOTIDE SEQUENCE [LARGE SCALE GENOMIC DNA]</scope>
    <source>
        <strain evidence="9 10">CBS 117610</strain>
    </source>
</reference>
<dbReference type="PROSITE" id="PS00217">
    <property type="entry name" value="SUGAR_TRANSPORT_2"/>
    <property type="match status" value="1"/>
</dbReference>
<keyword evidence="6 7" id="KW-0472">Membrane</keyword>
<evidence type="ECO:0000313" key="9">
    <source>
        <dbReference type="EMBL" id="PIG80895.1"/>
    </source>
</evidence>
<accession>A0A2G7FKT7</accession>
<dbReference type="FunFam" id="1.20.1250.20:FF:000090">
    <property type="entry name" value="MFS sugar transporter, putative"/>
    <property type="match status" value="1"/>
</dbReference>
<keyword evidence="10" id="KW-1185">Reference proteome</keyword>
<feature type="transmembrane region" description="Helical" evidence="7">
    <location>
        <begin position="327"/>
        <end position="345"/>
    </location>
</feature>
<dbReference type="Proteomes" id="UP000231358">
    <property type="component" value="Unassembled WGS sequence"/>
</dbReference>
<keyword evidence="4 7" id="KW-0812">Transmembrane</keyword>
<evidence type="ECO:0000259" key="8">
    <source>
        <dbReference type="PROSITE" id="PS50850"/>
    </source>
</evidence>
<dbReference type="PROSITE" id="PS50850">
    <property type="entry name" value="MFS"/>
    <property type="match status" value="1"/>
</dbReference>
<dbReference type="InterPro" id="IPR003663">
    <property type="entry name" value="Sugar/inositol_transpt"/>
</dbReference>
<dbReference type="InterPro" id="IPR040632">
    <property type="entry name" value="Sulfotransfer_4"/>
</dbReference>